<dbReference type="Pfam" id="PF01058">
    <property type="entry name" value="Oxidored_q6"/>
    <property type="match status" value="1"/>
</dbReference>
<dbReference type="Gene3D" id="3.40.50.700">
    <property type="entry name" value="NADH:ubiquinone oxidoreductase-like, 20kDa subunit"/>
    <property type="match status" value="1"/>
</dbReference>
<evidence type="ECO:0000313" key="4">
    <source>
        <dbReference type="Proteomes" id="UP000630660"/>
    </source>
</evidence>
<proteinExistence type="predicted"/>
<feature type="domain" description="NADH:ubiquinone oxidoreductase-like 20kDa subunit" evidence="2">
    <location>
        <begin position="15"/>
        <end position="154"/>
    </location>
</feature>
<dbReference type="AlphaFoldDB" id="A0A9D5QDA1"/>
<dbReference type="InterPro" id="IPR051349">
    <property type="entry name" value="Hydrogenase_assoc-protein"/>
</dbReference>
<dbReference type="PANTHER" id="PTHR42845">
    <property type="entry name" value="COENZYME F420-REDUCING HYDROGENASE, GAMMA SUBUNIT"/>
    <property type="match status" value="1"/>
</dbReference>
<dbReference type="SUPFAM" id="SSF56770">
    <property type="entry name" value="HydA/Nqo6-like"/>
    <property type="match status" value="1"/>
</dbReference>
<dbReference type="EMBL" id="WJKJ01000042">
    <property type="protein sequence ID" value="MBD3363855.1"/>
    <property type="molecule type" value="Genomic_DNA"/>
</dbReference>
<gene>
    <name evidence="3" type="ORF">GF359_01420</name>
</gene>
<dbReference type="Proteomes" id="UP000630660">
    <property type="component" value="Unassembled WGS sequence"/>
</dbReference>
<reference evidence="3" key="1">
    <citation type="submission" date="2019-11" db="EMBL/GenBank/DDBJ databases">
        <title>Microbial mats filling the niche in hypersaline microbial mats.</title>
        <authorList>
            <person name="Wong H.L."/>
            <person name="Macleod F.I."/>
            <person name="White R.A. III"/>
            <person name="Burns B.P."/>
        </authorList>
    </citation>
    <scope>NUCLEOTIDE SEQUENCE</scope>
    <source>
        <strain evidence="3">Bin_327</strain>
    </source>
</reference>
<dbReference type="PANTHER" id="PTHR42845:SF3">
    <property type="entry name" value="CYTOSOLIC NIFE-HYDROGENASE, DELTA SUBUNIT"/>
    <property type="match status" value="1"/>
</dbReference>
<comment type="caution">
    <text evidence="3">The sequence shown here is derived from an EMBL/GenBank/DDBJ whole genome shotgun (WGS) entry which is preliminary data.</text>
</comment>
<evidence type="ECO:0000259" key="2">
    <source>
        <dbReference type="Pfam" id="PF01058"/>
    </source>
</evidence>
<keyword evidence="1" id="KW-0560">Oxidoreductase</keyword>
<sequence>MNNKPKVGFYSFSGCEGDLLTILHCEDELLDIFSAVDIRSFRMASSERHDDENLDIAFIEGSITTNKHVKKLKVIRERSKIVVALGTCACYGGPQSARLGYNDWEERFKKVYGSAKLTVAKPFESQPLDEFIKVDYRIPGCPIDKYQFFYALTRLAKGMPVELTKFPVCAECKWNENECLLLKGQLCLGPITAGGCNSRCPNHGLPCIGCWGPTDEANVASEINLLKEKDFSAEEIINKLRLFGGAGMVRRFGELLGIKPKEEKTLSKTQGVSKKKREKK</sequence>
<organism evidence="3 4">
    <name type="scientific">candidate division WOR-3 bacterium</name>
    <dbReference type="NCBI Taxonomy" id="2052148"/>
    <lineage>
        <taxon>Bacteria</taxon>
        <taxon>Bacteria division WOR-3</taxon>
    </lineage>
</organism>
<evidence type="ECO:0000256" key="1">
    <source>
        <dbReference type="ARBA" id="ARBA00023002"/>
    </source>
</evidence>
<dbReference type="GO" id="GO:0016491">
    <property type="term" value="F:oxidoreductase activity"/>
    <property type="evidence" value="ECO:0007669"/>
    <property type="project" value="UniProtKB-KW"/>
</dbReference>
<evidence type="ECO:0000313" key="3">
    <source>
        <dbReference type="EMBL" id="MBD3363855.1"/>
    </source>
</evidence>
<dbReference type="GO" id="GO:0051536">
    <property type="term" value="F:iron-sulfur cluster binding"/>
    <property type="evidence" value="ECO:0007669"/>
    <property type="project" value="InterPro"/>
</dbReference>
<accession>A0A9D5QDA1</accession>
<dbReference type="InterPro" id="IPR037024">
    <property type="entry name" value="NiFe_Hase_small_N_sf"/>
</dbReference>
<name>A0A9D5QDA1_UNCW3</name>
<protein>
    <recommendedName>
        <fullName evidence="2">NADH:ubiquinone oxidoreductase-like 20kDa subunit domain-containing protein</fullName>
    </recommendedName>
</protein>
<dbReference type="InterPro" id="IPR006137">
    <property type="entry name" value="NADH_UbQ_OxRdtase-like_20kDa"/>
</dbReference>